<name>A0ACC8X9F4_9FIRM</name>
<gene>
    <name evidence="1" type="ORF">AN396_09960</name>
</gene>
<protein>
    <submittedName>
        <fullName evidence="1">Glucose-1-phosphate adenylyltransferase subunit GlgD</fullName>
    </submittedName>
</protein>
<reference evidence="1" key="1">
    <citation type="submission" date="2016-08" db="EMBL/GenBank/DDBJ databases">
        <authorList>
            <person name="Ngugi D.K."/>
            <person name="Miyake S."/>
            <person name="Stingl U."/>
        </authorList>
    </citation>
    <scope>NUCLEOTIDE SEQUENCE</scope>
    <source>
        <strain evidence="1">SCG-B11WGA-EpuloA1</strain>
    </source>
</reference>
<proteinExistence type="predicted"/>
<dbReference type="Proteomes" id="UP000188605">
    <property type="component" value="Unassembled WGS sequence"/>
</dbReference>
<comment type="caution">
    <text evidence="1">The sequence shown here is derived from an EMBL/GenBank/DDBJ whole genome shotgun (WGS) entry which is preliminary data.</text>
</comment>
<keyword evidence="2" id="KW-1185">Reference proteome</keyword>
<evidence type="ECO:0000313" key="2">
    <source>
        <dbReference type="Proteomes" id="UP000188605"/>
    </source>
</evidence>
<dbReference type="EMBL" id="LJDB01000078">
    <property type="protein sequence ID" value="ONI38800.1"/>
    <property type="molecule type" value="Genomic_DNA"/>
</dbReference>
<keyword evidence="1" id="KW-0808">Transferase</keyword>
<evidence type="ECO:0000313" key="1">
    <source>
        <dbReference type="EMBL" id="ONI38800.1"/>
    </source>
</evidence>
<sequence length="369" mass="41746">MRAVGIILAGGRKTSMEALTNHRNNVAIPIGGAYRAIDFALTDFSLSGIKKVAVISQHNIRSLSDHISSSKWWDLGRKKSGLYLFTPDMLNADTLSFKGTADAIYQNIEFLKKSHEDYVVICSGEQIARMNFNKIIDYHEQKGSDLTIVCKKLEDQPVNDYGVMTLDADNRMIDFEEKPLQPESDIISLGVYVIGRELLINLLEEISKEGRHAFVQDVIIRYRHKLKIYGYFFNNYWKTVKDMNSFYQINMDFLDKDIRNTLLKNKGFVYTKAKDDAPVKYTAGCNVKNSILNGGDIISGTVENSIIFRKVIIEEGAIVKNSIIMESCLIERGAIVENAILDKEVRVTEGKTIIGKKNDPKVIRKKTTI</sequence>
<accession>A0ACC8X9F4</accession>
<keyword evidence="1" id="KW-0548">Nucleotidyltransferase</keyword>
<organism evidence="1 2">
    <name type="scientific">Candidatus Epulonipiscium fishelsonii</name>
    <dbReference type="NCBI Taxonomy" id="77094"/>
    <lineage>
        <taxon>Bacteria</taxon>
        <taxon>Bacillati</taxon>
        <taxon>Bacillota</taxon>
        <taxon>Clostridia</taxon>
        <taxon>Lachnospirales</taxon>
        <taxon>Lachnospiraceae</taxon>
        <taxon>Candidatus Epulonipiscium</taxon>
    </lineage>
</organism>